<sequence length="76" mass="8421">MQPDTMLKCVRIALRLADLSAADESPRSLRNTFGRRQIIAGKTKEQVSSLTGLSSHRTAARLRLTLEPIEVSEEQA</sequence>
<organism evidence="1 2">
    <name type="scientific">Caballeronia temeraria</name>
    <dbReference type="NCBI Taxonomy" id="1777137"/>
    <lineage>
        <taxon>Bacteria</taxon>
        <taxon>Pseudomonadati</taxon>
        <taxon>Pseudomonadota</taxon>
        <taxon>Betaproteobacteria</taxon>
        <taxon>Burkholderiales</taxon>
        <taxon>Burkholderiaceae</taxon>
        <taxon>Caballeronia</taxon>
    </lineage>
</organism>
<name>A0A158DPT3_9BURK</name>
<dbReference type="AlphaFoldDB" id="A0A158DPT3"/>
<dbReference type="Proteomes" id="UP000054624">
    <property type="component" value="Unassembled WGS sequence"/>
</dbReference>
<accession>A0A158DPT3</accession>
<proteinExistence type="predicted"/>
<dbReference type="STRING" id="1777137.AWB76_07321"/>
<dbReference type="EMBL" id="FCOI02000048">
    <property type="protein sequence ID" value="SAK96585.1"/>
    <property type="molecule type" value="Genomic_DNA"/>
</dbReference>
<keyword evidence="2" id="KW-1185">Reference proteome</keyword>
<evidence type="ECO:0000313" key="2">
    <source>
        <dbReference type="Proteomes" id="UP000054624"/>
    </source>
</evidence>
<protein>
    <submittedName>
        <fullName evidence="1">Integrase family protein</fullName>
    </submittedName>
</protein>
<gene>
    <name evidence="1" type="ORF">AWB76_07321</name>
</gene>
<evidence type="ECO:0000313" key="1">
    <source>
        <dbReference type="EMBL" id="SAK96585.1"/>
    </source>
</evidence>
<reference evidence="2" key="1">
    <citation type="submission" date="2016-01" db="EMBL/GenBank/DDBJ databases">
        <authorList>
            <person name="Peeters Charlotte."/>
        </authorList>
    </citation>
    <scope>NUCLEOTIDE SEQUENCE [LARGE SCALE GENOMIC DNA]</scope>
</reference>